<accession>A0ABZ1TQ63</accession>
<dbReference type="EMBL" id="CP108090">
    <property type="protein sequence ID" value="WUQ17332.1"/>
    <property type="molecule type" value="Genomic_DNA"/>
</dbReference>
<proteinExistence type="predicted"/>
<feature type="transmembrane region" description="Helical" evidence="1">
    <location>
        <begin position="264"/>
        <end position="283"/>
    </location>
</feature>
<evidence type="ECO:0000256" key="1">
    <source>
        <dbReference type="SAM" id="Phobius"/>
    </source>
</evidence>
<dbReference type="RefSeq" id="WP_328965553.1">
    <property type="nucleotide sequence ID" value="NZ_CP108090.1"/>
</dbReference>
<keyword evidence="1" id="KW-0812">Transmembrane</keyword>
<feature type="chain" id="PRO_5047117519" description="Lipoprotein" evidence="2">
    <location>
        <begin position="23"/>
        <end position="290"/>
    </location>
</feature>
<evidence type="ECO:0008006" key="5">
    <source>
        <dbReference type="Google" id="ProtNLM"/>
    </source>
</evidence>
<keyword evidence="1" id="KW-0472">Membrane</keyword>
<gene>
    <name evidence="3" type="ORF">OG517_41435</name>
</gene>
<protein>
    <recommendedName>
        <fullName evidence="5">Lipoprotein</fullName>
    </recommendedName>
</protein>
<dbReference type="Proteomes" id="UP001432039">
    <property type="component" value="Chromosome"/>
</dbReference>
<reference evidence="3" key="1">
    <citation type="submission" date="2022-10" db="EMBL/GenBank/DDBJ databases">
        <title>The complete genomes of actinobacterial strains from the NBC collection.</title>
        <authorList>
            <person name="Joergensen T.S."/>
            <person name="Alvarez Arevalo M."/>
            <person name="Sterndorff E.B."/>
            <person name="Faurdal D."/>
            <person name="Vuksanovic O."/>
            <person name="Mourched A.-S."/>
            <person name="Charusanti P."/>
            <person name="Shaw S."/>
            <person name="Blin K."/>
            <person name="Weber T."/>
        </authorList>
    </citation>
    <scope>NUCLEOTIDE SEQUENCE</scope>
    <source>
        <strain evidence="3">NBC_00248</strain>
    </source>
</reference>
<feature type="signal peptide" evidence="2">
    <location>
        <begin position="1"/>
        <end position="22"/>
    </location>
</feature>
<evidence type="ECO:0000313" key="4">
    <source>
        <dbReference type="Proteomes" id="UP001432039"/>
    </source>
</evidence>
<evidence type="ECO:0000256" key="2">
    <source>
        <dbReference type="SAM" id="SignalP"/>
    </source>
</evidence>
<keyword evidence="2" id="KW-0732">Signal</keyword>
<organism evidence="3 4">
    <name type="scientific">Streptomyces virginiae</name>
    <name type="common">Streptomyces cinnamonensis</name>
    <dbReference type="NCBI Taxonomy" id="1961"/>
    <lineage>
        <taxon>Bacteria</taxon>
        <taxon>Bacillati</taxon>
        <taxon>Actinomycetota</taxon>
        <taxon>Actinomycetes</taxon>
        <taxon>Kitasatosporales</taxon>
        <taxon>Streptomycetaceae</taxon>
        <taxon>Streptomyces</taxon>
    </lineage>
</organism>
<keyword evidence="4" id="KW-1185">Reference proteome</keyword>
<evidence type="ECO:0000313" key="3">
    <source>
        <dbReference type="EMBL" id="WUQ17332.1"/>
    </source>
</evidence>
<sequence length="290" mass="30564">MRVGLATSLALLLSGVSGGALAAPTADPPRPMPSGAELPVTLGERISISTDAGVSGDAWNGVRVVSPAFVSDGTLRMNDRVLTAVVTVSCTAAPGSYEVRFGSPVGDENVSKIDRLWGSVRVAPAEAAEREACERRVAELPPVSQEEHWPEDSGWPATPWDVRSVRPGERMTASDGFAMASDGEVTLSSPAFTRSVVMHGAKLVSAVVQIRCDAQPGLYVVRWNEQGKSAKIWARYRVVDTAAPGCQDPVVTPRASAVRWSAPWLLGGAAALSAAGAVGYAYLRRRKASR</sequence>
<name>A0ABZ1TQ63_STRVG</name>
<keyword evidence="1" id="KW-1133">Transmembrane helix</keyword>